<keyword evidence="2" id="KW-1185">Reference proteome</keyword>
<name>M2MWL4_BAUPA</name>
<dbReference type="GeneID" id="19112046"/>
<accession>M2MWL4</accession>
<dbReference type="AlphaFoldDB" id="M2MWL4"/>
<dbReference type="RefSeq" id="XP_007681901.1">
    <property type="nucleotide sequence ID" value="XM_007683711.1"/>
</dbReference>
<organism evidence="1 2">
    <name type="scientific">Baudoinia panamericana (strain UAMH 10762)</name>
    <name type="common">Angels' share fungus</name>
    <name type="synonym">Baudoinia compniacensis (strain UAMH 10762)</name>
    <dbReference type="NCBI Taxonomy" id="717646"/>
    <lineage>
        <taxon>Eukaryota</taxon>
        <taxon>Fungi</taxon>
        <taxon>Dikarya</taxon>
        <taxon>Ascomycota</taxon>
        <taxon>Pezizomycotina</taxon>
        <taxon>Dothideomycetes</taxon>
        <taxon>Dothideomycetidae</taxon>
        <taxon>Mycosphaerellales</taxon>
        <taxon>Teratosphaeriaceae</taxon>
        <taxon>Baudoinia</taxon>
    </lineage>
</organism>
<sequence>MRTTPATCQKTRLCSPIPPPPSTWSYRAAQFLLMSHAARQAGRLLAPYRSWQPMRHWKLLACVIHSAPGLDFYCQQTQNARSAFDCGTLSERGRQEAIPLLSPRSYCLRSFSAPATVAVSRTSTSIPRPWQT</sequence>
<dbReference type="HOGENOM" id="CLU_1916688_0_0_1"/>
<evidence type="ECO:0000313" key="2">
    <source>
        <dbReference type="Proteomes" id="UP000011761"/>
    </source>
</evidence>
<gene>
    <name evidence="1" type="ORF">BAUCODRAFT_332734</name>
</gene>
<evidence type="ECO:0000313" key="1">
    <source>
        <dbReference type="EMBL" id="EMC90979.1"/>
    </source>
</evidence>
<protein>
    <submittedName>
        <fullName evidence="1">Uncharacterized protein</fullName>
    </submittedName>
</protein>
<reference evidence="1 2" key="1">
    <citation type="journal article" date="2012" name="PLoS Pathog.">
        <title>Diverse lifestyles and strategies of plant pathogenesis encoded in the genomes of eighteen Dothideomycetes fungi.</title>
        <authorList>
            <person name="Ohm R.A."/>
            <person name="Feau N."/>
            <person name="Henrissat B."/>
            <person name="Schoch C.L."/>
            <person name="Horwitz B.A."/>
            <person name="Barry K.W."/>
            <person name="Condon B.J."/>
            <person name="Copeland A.C."/>
            <person name="Dhillon B."/>
            <person name="Glaser F."/>
            <person name="Hesse C.N."/>
            <person name="Kosti I."/>
            <person name="LaButti K."/>
            <person name="Lindquist E.A."/>
            <person name="Lucas S."/>
            <person name="Salamov A.A."/>
            <person name="Bradshaw R.E."/>
            <person name="Ciuffetti L."/>
            <person name="Hamelin R.C."/>
            <person name="Kema G.H.J."/>
            <person name="Lawrence C."/>
            <person name="Scott J.A."/>
            <person name="Spatafora J.W."/>
            <person name="Turgeon B.G."/>
            <person name="de Wit P.J.G.M."/>
            <person name="Zhong S."/>
            <person name="Goodwin S.B."/>
            <person name="Grigoriev I.V."/>
        </authorList>
    </citation>
    <scope>NUCLEOTIDE SEQUENCE [LARGE SCALE GENOMIC DNA]</scope>
    <source>
        <strain evidence="1 2">UAMH 10762</strain>
    </source>
</reference>
<proteinExistence type="predicted"/>
<dbReference type="KEGG" id="bcom:BAUCODRAFT_332734"/>
<dbReference type="EMBL" id="KB445565">
    <property type="protein sequence ID" value="EMC90979.1"/>
    <property type="molecule type" value="Genomic_DNA"/>
</dbReference>
<dbReference type="Proteomes" id="UP000011761">
    <property type="component" value="Unassembled WGS sequence"/>
</dbReference>